<comment type="subunit">
    <text evidence="4">Homodimer.</text>
</comment>
<evidence type="ECO:0000256" key="1">
    <source>
        <dbReference type="ARBA" id="ARBA00001638"/>
    </source>
</evidence>
<dbReference type="Proteomes" id="UP000186015">
    <property type="component" value="Unassembled WGS sequence"/>
</dbReference>
<organism evidence="9 10">
    <name type="scientific">Ruminococcus albus</name>
    <dbReference type="NCBI Taxonomy" id="1264"/>
    <lineage>
        <taxon>Bacteria</taxon>
        <taxon>Bacillati</taxon>
        <taxon>Bacillota</taxon>
        <taxon>Clostridia</taxon>
        <taxon>Eubacteriales</taxon>
        <taxon>Oscillospiraceae</taxon>
        <taxon>Ruminococcus</taxon>
    </lineage>
</organism>
<keyword evidence="6" id="KW-0479">Metal-binding</keyword>
<comment type="catalytic activity">
    <reaction evidence="1">
        <text>a 2'-deoxyribonucleoside 5'-phosphate + H2O = a 2'-deoxyribonucleoside + phosphate</text>
        <dbReference type="Rhea" id="RHEA:36167"/>
        <dbReference type="ChEBI" id="CHEBI:15377"/>
        <dbReference type="ChEBI" id="CHEBI:18274"/>
        <dbReference type="ChEBI" id="CHEBI:43474"/>
        <dbReference type="ChEBI" id="CHEBI:65317"/>
        <dbReference type="EC" id="3.1.3.89"/>
    </reaction>
</comment>
<accession>A0A1H7ISY1</accession>
<evidence type="ECO:0000313" key="10">
    <source>
        <dbReference type="Proteomes" id="UP000186015"/>
    </source>
</evidence>
<name>A0A1H7ISY1_RUMAL</name>
<evidence type="ECO:0000256" key="2">
    <source>
        <dbReference type="ARBA" id="ARBA00001936"/>
    </source>
</evidence>
<dbReference type="SMART" id="SM00471">
    <property type="entry name" value="HDc"/>
    <property type="match status" value="1"/>
</dbReference>
<evidence type="ECO:0000256" key="6">
    <source>
        <dbReference type="ARBA" id="ARBA00022723"/>
    </source>
</evidence>
<dbReference type="CDD" id="cd00077">
    <property type="entry name" value="HDc"/>
    <property type="match status" value="1"/>
</dbReference>
<comment type="cofactor">
    <cofactor evidence="3">
        <name>Co(2+)</name>
        <dbReference type="ChEBI" id="CHEBI:48828"/>
    </cofactor>
</comment>
<dbReference type="InterPro" id="IPR006674">
    <property type="entry name" value="HD_domain"/>
</dbReference>
<proteinExistence type="predicted"/>
<comment type="cofactor">
    <cofactor evidence="2">
        <name>Mn(2+)</name>
        <dbReference type="ChEBI" id="CHEBI:29035"/>
    </cofactor>
</comment>
<dbReference type="GO" id="GO:0002953">
    <property type="term" value="F:5'-deoxynucleotidase activity"/>
    <property type="evidence" value="ECO:0007669"/>
    <property type="project" value="UniProtKB-EC"/>
</dbReference>
<dbReference type="InterPro" id="IPR039356">
    <property type="entry name" value="YfbR/HDDC2"/>
</dbReference>
<keyword evidence="7 9" id="KW-0378">Hydrolase</keyword>
<protein>
    <recommendedName>
        <fullName evidence="5">5'-deoxynucleotidase</fullName>
        <ecNumber evidence="5">3.1.3.89</ecNumber>
    </recommendedName>
</protein>
<evidence type="ECO:0000256" key="5">
    <source>
        <dbReference type="ARBA" id="ARBA00012964"/>
    </source>
</evidence>
<dbReference type="RefSeq" id="WP_074831344.1">
    <property type="nucleotide sequence ID" value="NZ_FOAT01000004.1"/>
</dbReference>
<dbReference type="InterPro" id="IPR003607">
    <property type="entry name" value="HD/PDEase_dom"/>
</dbReference>
<reference evidence="9 10" key="1">
    <citation type="submission" date="2016-10" db="EMBL/GenBank/DDBJ databases">
        <authorList>
            <person name="de Groot N.N."/>
        </authorList>
    </citation>
    <scope>NUCLEOTIDE SEQUENCE [LARGE SCALE GENOMIC DNA]</scope>
    <source>
        <strain evidence="9 10">KH2T6</strain>
    </source>
</reference>
<feature type="domain" description="HD/PDEase" evidence="8">
    <location>
        <begin position="29"/>
        <end position="144"/>
    </location>
</feature>
<evidence type="ECO:0000256" key="4">
    <source>
        <dbReference type="ARBA" id="ARBA00011738"/>
    </source>
</evidence>
<dbReference type="Gene3D" id="1.10.3210.10">
    <property type="entry name" value="Hypothetical protein af1432"/>
    <property type="match status" value="1"/>
</dbReference>
<dbReference type="AlphaFoldDB" id="A0A1H7ISY1"/>
<dbReference type="PANTHER" id="PTHR11845:SF13">
    <property type="entry name" value="5'-DEOXYNUCLEOTIDASE HDDC2"/>
    <property type="match status" value="1"/>
</dbReference>
<dbReference type="PANTHER" id="PTHR11845">
    <property type="entry name" value="5'-DEOXYNUCLEOTIDASE HDDC2"/>
    <property type="match status" value="1"/>
</dbReference>
<dbReference type="GO" id="GO:0046872">
    <property type="term" value="F:metal ion binding"/>
    <property type="evidence" value="ECO:0007669"/>
    <property type="project" value="UniProtKB-KW"/>
</dbReference>
<dbReference type="OrthoDB" id="9796032at2"/>
<gene>
    <name evidence="9" type="ORF">SAMN05216469_10487</name>
</gene>
<evidence type="ECO:0000256" key="7">
    <source>
        <dbReference type="ARBA" id="ARBA00022801"/>
    </source>
</evidence>
<dbReference type="EMBL" id="FOAT01000004">
    <property type="protein sequence ID" value="SEK65603.1"/>
    <property type="molecule type" value="Genomic_DNA"/>
</dbReference>
<dbReference type="Pfam" id="PF13023">
    <property type="entry name" value="HD_3"/>
    <property type="match status" value="1"/>
</dbReference>
<evidence type="ECO:0000259" key="8">
    <source>
        <dbReference type="SMART" id="SM00471"/>
    </source>
</evidence>
<dbReference type="EC" id="3.1.3.89" evidence="5"/>
<evidence type="ECO:0000256" key="3">
    <source>
        <dbReference type="ARBA" id="ARBA00001941"/>
    </source>
</evidence>
<sequence>MTPKDYLKILHTAEKLKDTTRHCTTSGRRIESVAEHSWRLALMSLMLHGEFPEADINKLTAMCLIHDLGECFTGDIPTFIKTDKDRENEDRLLSEWVDSLPADISCEFKALYQEMEEQKTVEAKLFKALDKLEALIQHNESPLDTWSENERELNLTYGADAAAFSEWLTELRKEILDETLDKLRK</sequence>
<evidence type="ECO:0000313" key="9">
    <source>
        <dbReference type="EMBL" id="SEK65603.1"/>
    </source>
</evidence>
<dbReference type="SUPFAM" id="SSF109604">
    <property type="entry name" value="HD-domain/PDEase-like"/>
    <property type="match status" value="1"/>
</dbReference>
<dbReference type="GO" id="GO:0005737">
    <property type="term" value="C:cytoplasm"/>
    <property type="evidence" value="ECO:0007669"/>
    <property type="project" value="TreeGrafter"/>
</dbReference>